<evidence type="ECO:0008006" key="5">
    <source>
        <dbReference type="Google" id="ProtNLM"/>
    </source>
</evidence>
<dbReference type="Proteomes" id="UP000516260">
    <property type="component" value="Chromosome 18"/>
</dbReference>
<organism evidence="3 4">
    <name type="scientific">Takifugu bimaculatus</name>
    <dbReference type="NCBI Taxonomy" id="433685"/>
    <lineage>
        <taxon>Eukaryota</taxon>
        <taxon>Metazoa</taxon>
        <taxon>Chordata</taxon>
        <taxon>Craniata</taxon>
        <taxon>Vertebrata</taxon>
        <taxon>Euteleostomi</taxon>
        <taxon>Actinopterygii</taxon>
        <taxon>Neopterygii</taxon>
        <taxon>Teleostei</taxon>
        <taxon>Neoteleostei</taxon>
        <taxon>Acanthomorphata</taxon>
        <taxon>Eupercaria</taxon>
        <taxon>Tetraodontiformes</taxon>
        <taxon>Tetradontoidea</taxon>
        <taxon>Tetraodontidae</taxon>
        <taxon>Takifugu</taxon>
    </lineage>
</organism>
<protein>
    <recommendedName>
        <fullName evidence="5">IF rod domain-containing protein</fullName>
    </recommendedName>
</protein>
<name>A0A4Z2BTP0_9TELE</name>
<feature type="coiled-coil region" evidence="1">
    <location>
        <begin position="71"/>
        <end position="98"/>
    </location>
</feature>
<proteinExistence type="predicted"/>
<dbReference type="PANTHER" id="PTHR47147:SF1">
    <property type="entry name" value="SYNCOILIN"/>
    <property type="match status" value="1"/>
</dbReference>
<dbReference type="EMBL" id="SWLE01000010">
    <property type="protein sequence ID" value="TNM95595.1"/>
    <property type="molecule type" value="Genomic_DNA"/>
</dbReference>
<feature type="coiled-coil region" evidence="1">
    <location>
        <begin position="141"/>
        <end position="172"/>
    </location>
</feature>
<feature type="region of interest" description="Disordered" evidence="2">
    <location>
        <begin position="16"/>
        <end position="37"/>
    </location>
</feature>
<accession>A0A4Z2BTP0</accession>
<dbReference type="AlphaFoldDB" id="A0A4Z2BTP0"/>
<dbReference type="PANTHER" id="PTHR47147">
    <property type="entry name" value="SYNCOILIN"/>
    <property type="match status" value="1"/>
</dbReference>
<gene>
    <name evidence="3" type="ORF">fugu_016678</name>
</gene>
<dbReference type="InterPro" id="IPR027702">
    <property type="entry name" value="Syncoilin"/>
</dbReference>
<dbReference type="SUPFAM" id="SSF103657">
    <property type="entry name" value="BAR/IMD domain-like"/>
    <property type="match status" value="1"/>
</dbReference>
<keyword evidence="4" id="KW-1185">Reference proteome</keyword>
<comment type="caution">
    <text evidence="3">The sequence shown here is derived from an EMBL/GenBank/DDBJ whole genome shotgun (WGS) entry which is preliminary data.</text>
</comment>
<dbReference type="InterPro" id="IPR027267">
    <property type="entry name" value="AH/BAR_dom_sf"/>
</dbReference>
<sequence>MQLRLLDTHKRLSVPGRSRVSVNAPEDHRREMRRSSVARRPVAPTWRKLGAQVSHLEMQREELIQELLCLHEPLLRALQELRSRLREAQSQLTLSQLRYLAVCGEVQQVRRKLFSTARDCIQSQVTLAARKYEVAQAPFMQEELKASIQSLVEHLSQLQEDYQIQLNTLKEEATGFYRPRSVSDIGLCRRASVKLQRRLSGSMRMLEGWYEPRLMALLKRKQIGEEALRQSREQARALRDSLGPLREDIQRLELQRSCLEQRLSLVEREREESVTQRKETVRVLEETLRELQVEFEVQRKSKSDLERQKNCLSEELTHLR</sequence>
<reference evidence="3 4" key="1">
    <citation type="submission" date="2019-04" db="EMBL/GenBank/DDBJ databases">
        <title>The sequence and de novo assembly of Takifugu bimaculatus genome using PacBio and Hi-C technologies.</title>
        <authorList>
            <person name="Xu P."/>
            <person name="Liu B."/>
            <person name="Zhou Z."/>
        </authorList>
    </citation>
    <scope>NUCLEOTIDE SEQUENCE [LARGE SCALE GENOMIC DNA]</scope>
    <source>
        <strain evidence="3">TB-2018</strain>
        <tissue evidence="3">Muscle</tissue>
    </source>
</reference>
<evidence type="ECO:0000256" key="2">
    <source>
        <dbReference type="SAM" id="MobiDB-lite"/>
    </source>
</evidence>
<evidence type="ECO:0000313" key="3">
    <source>
        <dbReference type="EMBL" id="TNM95595.1"/>
    </source>
</evidence>
<feature type="compositionally biased region" description="Basic and acidic residues" evidence="2">
    <location>
        <begin position="25"/>
        <end position="34"/>
    </location>
</feature>
<keyword evidence="1" id="KW-0175">Coiled coil</keyword>
<evidence type="ECO:0000313" key="4">
    <source>
        <dbReference type="Proteomes" id="UP000516260"/>
    </source>
</evidence>
<dbReference type="GO" id="GO:0005882">
    <property type="term" value="C:intermediate filament"/>
    <property type="evidence" value="ECO:0007669"/>
    <property type="project" value="InterPro"/>
</dbReference>
<feature type="coiled-coil region" evidence="1">
    <location>
        <begin position="249"/>
        <end position="308"/>
    </location>
</feature>
<evidence type="ECO:0000256" key="1">
    <source>
        <dbReference type="SAM" id="Coils"/>
    </source>
</evidence>